<proteinExistence type="predicted"/>
<name>A0ACB9WLH6_CHAAC</name>
<organism evidence="1 2">
    <name type="scientific">Chaenocephalus aceratus</name>
    <name type="common">Blackfin icefish</name>
    <name type="synonym">Chaenichthys aceratus</name>
    <dbReference type="NCBI Taxonomy" id="36190"/>
    <lineage>
        <taxon>Eukaryota</taxon>
        <taxon>Metazoa</taxon>
        <taxon>Chordata</taxon>
        <taxon>Craniata</taxon>
        <taxon>Vertebrata</taxon>
        <taxon>Euteleostomi</taxon>
        <taxon>Actinopterygii</taxon>
        <taxon>Neopterygii</taxon>
        <taxon>Teleostei</taxon>
        <taxon>Neoteleostei</taxon>
        <taxon>Acanthomorphata</taxon>
        <taxon>Eupercaria</taxon>
        <taxon>Perciformes</taxon>
        <taxon>Notothenioidei</taxon>
        <taxon>Channichthyidae</taxon>
        <taxon>Chaenocephalus</taxon>
    </lineage>
</organism>
<gene>
    <name evidence="1" type="ORF">KUCAC02_003729</name>
</gene>
<protein>
    <submittedName>
        <fullName evidence="1">Uncharacterized protein</fullName>
    </submittedName>
</protein>
<dbReference type="EMBL" id="CM043798">
    <property type="protein sequence ID" value="KAI4814538.1"/>
    <property type="molecule type" value="Genomic_DNA"/>
</dbReference>
<accession>A0ACB9WLH6</accession>
<evidence type="ECO:0000313" key="2">
    <source>
        <dbReference type="Proteomes" id="UP001057452"/>
    </source>
</evidence>
<reference evidence="1" key="1">
    <citation type="submission" date="2022-05" db="EMBL/GenBank/DDBJ databases">
        <title>Chromosome-level genome of Chaenocephalus aceratus.</title>
        <authorList>
            <person name="Park H."/>
        </authorList>
    </citation>
    <scope>NUCLEOTIDE SEQUENCE</scope>
    <source>
        <strain evidence="1">KU_202001</strain>
    </source>
</reference>
<keyword evidence="2" id="KW-1185">Reference proteome</keyword>
<comment type="caution">
    <text evidence="1">The sequence shown here is derived from an EMBL/GenBank/DDBJ whole genome shotgun (WGS) entry which is preliminary data.</text>
</comment>
<sequence length="128" mass="14433">MAAYRLVDFIKREEKEYSRFTLRVSFSPLPHPAAVTNILYESRMEQAASPLFQTPAFNIKIYPTPTTLASRKTLSPRLLRLPPFPFPLPLFYFPIPFPSLPSLSLFLPIPLLLYCGCLGGCFSSVSCS</sequence>
<dbReference type="Proteomes" id="UP001057452">
    <property type="component" value="Chromosome 14"/>
</dbReference>
<evidence type="ECO:0000313" key="1">
    <source>
        <dbReference type="EMBL" id="KAI4814538.1"/>
    </source>
</evidence>